<sequence>MPCLTVARPIEVLLVDDQRAILAGVSALVESEGKAMQVSGCATTGRQALDLARRLQPDVIVLDAELGGEDGLALITQLRNACCATIIVFTCHCDAATLQRSLALGAARLVTKTAPGAELLAAIVETAEVSG</sequence>
<dbReference type="AlphaFoldDB" id="A0A1N7B1G1"/>
<dbReference type="Gene3D" id="3.40.50.2300">
    <property type="match status" value="1"/>
</dbReference>
<keyword evidence="5" id="KW-1185">Reference proteome</keyword>
<dbReference type="PANTHER" id="PTHR43214">
    <property type="entry name" value="TWO-COMPONENT RESPONSE REGULATOR"/>
    <property type="match status" value="1"/>
</dbReference>
<gene>
    <name evidence="4" type="ORF">SAMN05421829_1167</name>
</gene>
<keyword evidence="2" id="KW-0597">Phosphoprotein</keyword>
<feature type="domain" description="Response regulatory" evidence="3">
    <location>
        <begin position="11"/>
        <end position="127"/>
    </location>
</feature>
<reference evidence="5" key="1">
    <citation type="submission" date="2017-01" db="EMBL/GenBank/DDBJ databases">
        <authorList>
            <person name="Varghese N."/>
            <person name="Submissions S."/>
        </authorList>
    </citation>
    <scope>NUCLEOTIDE SEQUENCE [LARGE SCALE GENOMIC DNA]</scope>
    <source>
        <strain evidence="5">ATCC 51758</strain>
    </source>
</reference>
<dbReference type="GO" id="GO:0000160">
    <property type="term" value="P:phosphorelay signal transduction system"/>
    <property type="evidence" value="ECO:0007669"/>
    <property type="project" value="InterPro"/>
</dbReference>
<dbReference type="STRING" id="34027.SAMN05421829_1167"/>
<evidence type="ECO:0000256" key="2">
    <source>
        <dbReference type="PROSITE-ProRule" id="PRU00169"/>
    </source>
</evidence>
<evidence type="ECO:0000256" key="1">
    <source>
        <dbReference type="ARBA" id="ARBA00023125"/>
    </source>
</evidence>
<dbReference type="EMBL" id="FTMD01000016">
    <property type="protein sequence ID" value="SIR45197.1"/>
    <property type="molecule type" value="Genomic_DNA"/>
</dbReference>
<keyword evidence="1" id="KW-0238">DNA-binding</keyword>
<evidence type="ECO:0000259" key="3">
    <source>
        <dbReference type="PROSITE" id="PS50110"/>
    </source>
</evidence>
<dbReference type="CDD" id="cd17535">
    <property type="entry name" value="REC_NarL-like"/>
    <property type="match status" value="1"/>
</dbReference>
<dbReference type="InterPro" id="IPR001789">
    <property type="entry name" value="Sig_transdc_resp-reg_receiver"/>
</dbReference>
<dbReference type="OrthoDB" id="8689567at2"/>
<evidence type="ECO:0000313" key="4">
    <source>
        <dbReference type="EMBL" id="SIR45197.1"/>
    </source>
</evidence>
<name>A0A1N7B1G1_9RHOO</name>
<dbReference type="InterPro" id="IPR058245">
    <property type="entry name" value="NreC/VraR/RcsB-like_REC"/>
</dbReference>
<organism evidence="4 5">
    <name type="scientific">Aromatoleum tolulyticum</name>
    <dbReference type="NCBI Taxonomy" id="34027"/>
    <lineage>
        <taxon>Bacteria</taxon>
        <taxon>Pseudomonadati</taxon>
        <taxon>Pseudomonadota</taxon>
        <taxon>Betaproteobacteria</taxon>
        <taxon>Rhodocyclales</taxon>
        <taxon>Rhodocyclaceae</taxon>
        <taxon>Aromatoleum</taxon>
    </lineage>
</organism>
<dbReference type="SUPFAM" id="SSF52172">
    <property type="entry name" value="CheY-like"/>
    <property type="match status" value="1"/>
</dbReference>
<accession>A0A1N7B1G1</accession>
<dbReference type="GO" id="GO:0003677">
    <property type="term" value="F:DNA binding"/>
    <property type="evidence" value="ECO:0007669"/>
    <property type="project" value="UniProtKB-KW"/>
</dbReference>
<proteinExistence type="predicted"/>
<dbReference type="PROSITE" id="PS50110">
    <property type="entry name" value="RESPONSE_REGULATORY"/>
    <property type="match status" value="1"/>
</dbReference>
<feature type="modified residue" description="4-aspartylphosphate" evidence="2">
    <location>
        <position position="63"/>
    </location>
</feature>
<dbReference type="InterPro" id="IPR039420">
    <property type="entry name" value="WalR-like"/>
</dbReference>
<dbReference type="Pfam" id="PF00072">
    <property type="entry name" value="Response_reg"/>
    <property type="match status" value="1"/>
</dbReference>
<dbReference type="InterPro" id="IPR011006">
    <property type="entry name" value="CheY-like_superfamily"/>
</dbReference>
<dbReference type="RefSeq" id="WP_076603883.1">
    <property type="nucleotide sequence ID" value="NZ_FTMD01000016.1"/>
</dbReference>
<dbReference type="SMART" id="SM00448">
    <property type="entry name" value="REC"/>
    <property type="match status" value="1"/>
</dbReference>
<evidence type="ECO:0000313" key="5">
    <source>
        <dbReference type="Proteomes" id="UP000186819"/>
    </source>
</evidence>
<dbReference type="Proteomes" id="UP000186819">
    <property type="component" value="Unassembled WGS sequence"/>
</dbReference>
<protein>
    <submittedName>
        <fullName evidence="4">Two-component system, NarL family, invasion response regulator UvrY</fullName>
    </submittedName>
</protein>